<sequence length="209" mass="24064">MSEEKILSKTTREFIISLLSLLPSRNYIVQILRILYETGGVDIDTYRQIYRGIVDEYAEDILRKLGVVVEKNIVKLKYMSIGWNLASLYDDLFNILYDGEFRKRLSEASNLEIPDPLEEWIYIRIDTLLKDPVHGDNARIVLRELSSRKVTTVQELVTKGLNIGEAYTIADILQTLGLAEHIDGTIRLSPLLSSRMDCFRKALMRLNII</sequence>
<gene>
    <name evidence="1" type="ORF">ENU14_04885</name>
</gene>
<organism evidence="1">
    <name type="scientific">Staphylothermus marinus</name>
    <dbReference type="NCBI Taxonomy" id="2280"/>
    <lineage>
        <taxon>Archaea</taxon>
        <taxon>Thermoproteota</taxon>
        <taxon>Thermoprotei</taxon>
        <taxon>Desulfurococcales</taxon>
        <taxon>Desulfurococcaceae</taxon>
        <taxon>Staphylothermus</taxon>
    </lineage>
</organism>
<evidence type="ECO:0000313" key="1">
    <source>
        <dbReference type="EMBL" id="HGM58902.1"/>
    </source>
</evidence>
<dbReference type="AlphaFoldDB" id="A0A7C4D810"/>
<accession>A0A7C4D810</accession>
<reference evidence="1" key="1">
    <citation type="journal article" date="2020" name="mSystems">
        <title>Genome- and Community-Level Interaction Insights into Carbon Utilization and Element Cycling Functions of Hydrothermarchaeota in Hydrothermal Sediment.</title>
        <authorList>
            <person name="Zhou Z."/>
            <person name="Liu Y."/>
            <person name="Xu W."/>
            <person name="Pan J."/>
            <person name="Luo Z.H."/>
            <person name="Li M."/>
        </authorList>
    </citation>
    <scope>NUCLEOTIDE SEQUENCE [LARGE SCALE GENOMIC DNA]</scope>
    <source>
        <strain evidence="1">SpSt-642</strain>
    </source>
</reference>
<protein>
    <submittedName>
        <fullName evidence="1">Uncharacterized protein</fullName>
    </submittedName>
</protein>
<proteinExistence type="predicted"/>
<name>A0A7C4D810_STAMA</name>
<dbReference type="EMBL" id="DTBJ01000037">
    <property type="protein sequence ID" value="HGM58902.1"/>
    <property type="molecule type" value="Genomic_DNA"/>
</dbReference>
<comment type="caution">
    <text evidence="1">The sequence shown here is derived from an EMBL/GenBank/DDBJ whole genome shotgun (WGS) entry which is preliminary data.</text>
</comment>